<keyword evidence="3" id="KW-1185">Reference proteome</keyword>
<evidence type="ECO:0000313" key="2">
    <source>
        <dbReference type="EMBL" id="TFV95647.1"/>
    </source>
</evidence>
<evidence type="ECO:0000313" key="3">
    <source>
        <dbReference type="Proteomes" id="UP000297647"/>
    </source>
</evidence>
<comment type="caution">
    <text evidence="2">The sequence shown here is derived from an EMBL/GenBank/DDBJ whole genome shotgun (WGS) entry which is preliminary data.</text>
</comment>
<dbReference type="GO" id="GO:0009446">
    <property type="term" value="P:putrescine biosynthetic process"/>
    <property type="evidence" value="ECO:0007669"/>
    <property type="project" value="InterPro"/>
</dbReference>
<dbReference type="PROSITE" id="PS51257">
    <property type="entry name" value="PROKAR_LIPOPROTEIN"/>
    <property type="match status" value="1"/>
</dbReference>
<gene>
    <name evidence="2" type="ORF">E4S40_05345</name>
</gene>
<sequence>MKIIGILILLFFFSCSRSNESNKNFIYPPEWEPHKAIWTDFNFEPYNAVPNEQARLKLISILSRNIKTKVVYNNDSLMEFGKEKLKELSANIDSLEFIKLPYQSSWMRDPLMFISNGEQVKVLDFEWSCYGVYNCDEDQRGLLSNTLQDLKGYEKDSTGLYLEGGAIEVNSNTIIAYKALATQRNPDRKIEEVERILLDKLGKEQIIWLDEFPLIDKPMIKIDQFIGQGANGHIDVTTRFLNDTTILATVISENDRDKNSLLSHDYEVFQKNLAQLKAARQPNGEPYNIVTIEAPDYSLYEYSTIMTEPVYYGLLDEESREKISLGDSIRFVPALEYANFTITNGVVIASEYWKEGMPESEKDKDEKLRAILKKYFPNRDIVTYDALPINWGGGGIHCRTQQEPK</sequence>
<dbReference type="PANTHER" id="PTHR31377">
    <property type="entry name" value="AGMATINE DEIMINASE-RELATED"/>
    <property type="match status" value="1"/>
</dbReference>
<dbReference type="PANTHER" id="PTHR31377:SF0">
    <property type="entry name" value="AGMATINE DEIMINASE-RELATED"/>
    <property type="match status" value="1"/>
</dbReference>
<dbReference type="SUPFAM" id="SSF55909">
    <property type="entry name" value="Pentein"/>
    <property type="match status" value="1"/>
</dbReference>
<dbReference type="Gene3D" id="3.75.10.10">
    <property type="entry name" value="L-arginine/glycine Amidinotransferase, Chain A"/>
    <property type="match status" value="1"/>
</dbReference>
<organism evidence="2 3">
    <name type="scientific">Algoriphagus kandeliae</name>
    <dbReference type="NCBI Taxonomy" id="2562278"/>
    <lineage>
        <taxon>Bacteria</taxon>
        <taxon>Pseudomonadati</taxon>
        <taxon>Bacteroidota</taxon>
        <taxon>Cytophagia</taxon>
        <taxon>Cytophagales</taxon>
        <taxon>Cyclobacteriaceae</taxon>
        <taxon>Algoriphagus</taxon>
    </lineage>
</organism>
<dbReference type="AlphaFoldDB" id="A0A4Y9QU49"/>
<reference evidence="2 3" key="1">
    <citation type="submission" date="2019-03" db="EMBL/GenBank/DDBJ databases">
        <title>Algoriphagus sp. nov, a new strain isolated from root system soil of mangrove plant Kandelia.</title>
        <authorList>
            <person name="Yin Q."/>
            <person name="Wang K."/>
            <person name="Song Z."/>
        </authorList>
    </citation>
    <scope>NUCLEOTIDE SEQUENCE [LARGE SCALE GENOMIC DNA]</scope>
    <source>
        <strain evidence="2 3">XY-J91</strain>
    </source>
</reference>
<accession>A0A4Y9QU49</accession>
<dbReference type="OrthoDB" id="9808013at2"/>
<protein>
    <recommendedName>
        <fullName evidence="4">Agmatine deiminase family protein</fullName>
    </recommendedName>
</protein>
<keyword evidence="1" id="KW-0378">Hydrolase</keyword>
<dbReference type="InterPro" id="IPR007466">
    <property type="entry name" value="Peptidyl-Arg-deiminase_porph"/>
</dbReference>
<dbReference type="GO" id="GO:0004668">
    <property type="term" value="F:protein-arginine deiminase activity"/>
    <property type="evidence" value="ECO:0007669"/>
    <property type="project" value="InterPro"/>
</dbReference>
<dbReference type="EMBL" id="SPSB01000002">
    <property type="protein sequence ID" value="TFV95647.1"/>
    <property type="molecule type" value="Genomic_DNA"/>
</dbReference>
<dbReference type="GO" id="GO:0047632">
    <property type="term" value="F:agmatine deiminase activity"/>
    <property type="evidence" value="ECO:0007669"/>
    <property type="project" value="TreeGrafter"/>
</dbReference>
<dbReference type="Pfam" id="PF04371">
    <property type="entry name" value="PAD_porph"/>
    <property type="match status" value="1"/>
</dbReference>
<name>A0A4Y9QU49_9BACT</name>
<dbReference type="Proteomes" id="UP000297647">
    <property type="component" value="Unassembled WGS sequence"/>
</dbReference>
<evidence type="ECO:0008006" key="4">
    <source>
        <dbReference type="Google" id="ProtNLM"/>
    </source>
</evidence>
<proteinExistence type="predicted"/>
<evidence type="ECO:0000256" key="1">
    <source>
        <dbReference type="ARBA" id="ARBA00022801"/>
    </source>
</evidence>
<dbReference type="RefSeq" id="WP_135071939.1">
    <property type="nucleotide sequence ID" value="NZ_SPSB01000002.1"/>
</dbReference>